<dbReference type="BRENDA" id="2.4.1.100">
    <property type="organism ID" value="10153"/>
</dbReference>
<dbReference type="GO" id="GO:0005975">
    <property type="term" value="P:carbohydrate metabolic process"/>
    <property type="evidence" value="ECO:0007669"/>
    <property type="project" value="InterPro"/>
</dbReference>
<proteinExistence type="evidence at transcript level"/>
<evidence type="ECO:0000256" key="5">
    <source>
        <dbReference type="RuleBase" id="RU362110"/>
    </source>
</evidence>
<name>A7LJR5_AGATE</name>
<dbReference type="AlphaFoldDB" id="A7LJR5"/>
<reference evidence="9" key="1">
    <citation type="submission" date="2016-12" db="EMBL/GenBank/DDBJ databases">
        <title>High structural diversity of fructans synthesized in Agave tequilana Weber var. azul: cloning of a fructan:fructan 1-fructosyltransferase (1-FFT).</title>
        <authorList>
            <person name="Mancilla-Margalli N.A."/>
            <person name="Ritsema T."/>
            <person name="Hernandez L."/>
            <person name="Alfonso D."/>
            <person name="Barba de la Rosa A.P."/>
            <person name="Smeekens S.C.J."/>
            <person name="Lopez M.G."/>
        </authorList>
    </citation>
    <scope>NUCLEOTIDE SEQUENCE</scope>
</reference>
<keyword evidence="6" id="KW-1133">Transmembrane helix</keyword>
<evidence type="ECO:0000313" key="9">
    <source>
        <dbReference type="EMBL" id="ABS72186.1"/>
    </source>
</evidence>
<dbReference type="GO" id="GO:0004553">
    <property type="term" value="F:hydrolase activity, hydrolyzing O-glycosyl compounds"/>
    <property type="evidence" value="ECO:0007669"/>
    <property type="project" value="InterPro"/>
</dbReference>
<comment type="similarity">
    <text evidence="1 5">Belongs to the glycosyl hydrolase 32 family.</text>
</comment>
<evidence type="ECO:0000256" key="2">
    <source>
        <dbReference type="ARBA" id="ARBA00022801"/>
    </source>
</evidence>
<dbReference type="InterPro" id="IPR013320">
    <property type="entry name" value="ConA-like_dom_sf"/>
</dbReference>
<dbReference type="Pfam" id="PF08244">
    <property type="entry name" value="Glyco_hydro_32C"/>
    <property type="match status" value="1"/>
</dbReference>
<keyword evidence="6" id="KW-0472">Membrane</keyword>
<organism evidence="9">
    <name type="scientific">Agave tequilana</name>
    <name type="common">Tequila agave</name>
    <dbReference type="NCBI Taxonomy" id="386106"/>
    <lineage>
        <taxon>Eukaryota</taxon>
        <taxon>Viridiplantae</taxon>
        <taxon>Streptophyta</taxon>
        <taxon>Embryophyta</taxon>
        <taxon>Tracheophyta</taxon>
        <taxon>Spermatophyta</taxon>
        <taxon>Magnoliopsida</taxon>
        <taxon>Liliopsida</taxon>
        <taxon>Asparagales</taxon>
        <taxon>Asparagaceae</taxon>
        <taxon>Agavoideae</taxon>
        <taxon>Agave</taxon>
    </lineage>
</organism>
<evidence type="ECO:0000259" key="8">
    <source>
        <dbReference type="Pfam" id="PF08244"/>
    </source>
</evidence>
<keyword evidence="9" id="KW-0808">Transferase</keyword>
<dbReference type="Gene3D" id="2.115.10.20">
    <property type="entry name" value="Glycosyl hydrolase domain, family 43"/>
    <property type="match status" value="1"/>
</dbReference>
<dbReference type="InterPro" id="IPR050551">
    <property type="entry name" value="Fructan_Metab_Enzymes"/>
</dbReference>
<evidence type="ECO:0000256" key="6">
    <source>
        <dbReference type="SAM" id="Phobius"/>
    </source>
</evidence>
<dbReference type="Gene3D" id="2.60.120.560">
    <property type="entry name" value="Exo-inulinase, domain 1"/>
    <property type="match status" value="1"/>
</dbReference>
<dbReference type="GO" id="GO:0016740">
    <property type="term" value="F:transferase activity"/>
    <property type="evidence" value="ECO:0007669"/>
    <property type="project" value="UniProtKB-KW"/>
</dbReference>
<evidence type="ECO:0000256" key="4">
    <source>
        <dbReference type="ARBA" id="ARBA00023295"/>
    </source>
</evidence>
<dbReference type="Pfam" id="PF00251">
    <property type="entry name" value="Glyco_hydro_32N"/>
    <property type="match status" value="1"/>
</dbReference>
<dbReference type="InterPro" id="IPR013189">
    <property type="entry name" value="Glyco_hydro_32_C"/>
</dbReference>
<dbReference type="InterPro" id="IPR013148">
    <property type="entry name" value="Glyco_hydro_32_N"/>
</dbReference>
<feature type="domain" description="Glycosyl hydrolase family 32 N-terminal" evidence="7">
    <location>
        <begin position="95"/>
        <end position="423"/>
    </location>
</feature>
<dbReference type="SMART" id="SM00640">
    <property type="entry name" value="Glyco_32"/>
    <property type="match status" value="1"/>
</dbReference>
<dbReference type="CDD" id="cd18624">
    <property type="entry name" value="GH32_Fruct1-like"/>
    <property type="match status" value="1"/>
</dbReference>
<keyword evidence="6" id="KW-0812">Transmembrane</keyword>
<dbReference type="EMBL" id="EU026119">
    <property type="protein sequence ID" value="ABS72186.1"/>
    <property type="molecule type" value="mRNA"/>
</dbReference>
<evidence type="ECO:0000256" key="1">
    <source>
        <dbReference type="ARBA" id="ARBA00009902"/>
    </source>
</evidence>
<dbReference type="CAZy" id="GH32">
    <property type="family name" value="Glycoside Hydrolase Family 32"/>
</dbReference>
<sequence length="635" mass="69973">MGSQDVESARSLHAPIVGSPPPRRTLTLRSLSLALSVVAFLLAAALLLSKSGSVPNPNQGLDAILAPLPQSGAGLGEEDYPFTTKMLQWQHTGFHFQPPRYFMSDPSGPVYYKGWHHFFYQHNAKAAFWGNIAWGHAASRDLLNWVHLPLAVEPDHWYDIEGDWTGSVAVLPDGRVIMLFTGGTGANELAQVVNLAVAADPSDPLLMEWIKYDANPVLHPPRGIGLKDFRDPNPVWYNSSESTWYVVVGSKNDSLSHTGIALVYTTKDFLSYTLLPGVLHAVDIVGMWECVDLYPVATAGPLVGRALENSVPAGENVKHVLKAGLNDEWHDYYAIGTYDREANKWTPDDEIIDVGIGLRYDWGKFYASRTFYDPVKQRRVLWGYVGETDSREVDIRKGWASVEGLARTVLFDEKTGTNLLTWPVEEVESLRMTSKNFSNVIISPGTTVQLDIGDANQLDIVAEFEIKKEELEAVIEADVTYNCSTSGGAATRGLLGPFGLLVLANEDLTEQTATYFYVGRGTDGSLQTHLCQDELRSSKAYNIVKRVVGHTVPVLAGEMLSLRILVDHSIVESYAQGGRASTTSRVYPTEAIYEGARVFLFNNATAATVIGKSVKIWHMNSTHDTICHYPSLKAQ</sequence>
<keyword evidence="2 5" id="KW-0378">Hydrolase</keyword>
<keyword evidence="4 5" id="KW-0326">Glycosidase</keyword>
<accession>A7LJR5</accession>
<dbReference type="SMR" id="A7LJR5"/>
<dbReference type="InterPro" id="IPR001362">
    <property type="entry name" value="Glyco_hydro_32"/>
</dbReference>
<evidence type="ECO:0000259" key="7">
    <source>
        <dbReference type="Pfam" id="PF00251"/>
    </source>
</evidence>
<dbReference type="SUPFAM" id="SSF49899">
    <property type="entry name" value="Concanavalin A-like lectins/glucanases"/>
    <property type="match status" value="1"/>
</dbReference>
<evidence type="ECO:0000256" key="3">
    <source>
        <dbReference type="ARBA" id="ARBA00023180"/>
    </source>
</evidence>
<feature type="domain" description="Glycosyl hydrolase family 32 C-terminal" evidence="8">
    <location>
        <begin position="426"/>
        <end position="618"/>
    </location>
</feature>
<protein>
    <submittedName>
        <fullName evidence="9">Fructan:fructan 1-fructosyltransferase</fullName>
    </submittedName>
</protein>
<keyword evidence="3" id="KW-0325">Glycoprotein</keyword>
<dbReference type="SUPFAM" id="SSF75005">
    <property type="entry name" value="Arabinanase/levansucrase/invertase"/>
    <property type="match status" value="1"/>
</dbReference>
<feature type="transmembrane region" description="Helical" evidence="6">
    <location>
        <begin position="31"/>
        <end position="49"/>
    </location>
</feature>
<dbReference type="PANTHER" id="PTHR31953">
    <property type="entry name" value="BETA-FRUCTOFURANOSIDASE, INSOLUBLE ISOENZYME CWINV1-RELATED"/>
    <property type="match status" value="1"/>
</dbReference>
<dbReference type="InterPro" id="IPR023296">
    <property type="entry name" value="Glyco_hydro_beta-prop_sf"/>
</dbReference>